<evidence type="ECO:0000256" key="2">
    <source>
        <dbReference type="SAM" id="Phobius"/>
    </source>
</evidence>
<evidence type="ECO:0000256" key="1">
    <source>
        <dbReference type="SAM" id="MobiDB-lite"/>
    </source>
</evidence>
<gene>
    <name evidence="3" type="ORF">BS50DRAFT_640856</name>
</gene>
<feature type="region of interest" description="Disordered" evidence="1">
    <location>
        <begin position="35"/>
        <end position="64"/>
    </location>
</feature>
<sequence length="84" mass="9319">MPAWSTEAIIAFVTLLATCFPLTAVIWCLTRRRQPSLGSPEDRANEEGGAAPNPDRQRQEQPPQIYVVARSNSALDARMVVFYA</sequence>
<keyword evidence="2" id="KW-0472">Membrane</keyword>
<protein>
    <submittedName>
        <fullName evidence="3">Uncharacterized protein</fullName>
    </submittedName>
</protein>
<name>A0A2T2N2N5_CORCC</name>
<accession>A0A2T2N2N5</accession>
<dbReference type="AlphaFoldDB" id="A0A2T2N2N5"/>
<keyword evidence="4" id="KW-1185">Reference proteome</keyword>
<organism evidence="3 4">
    <name type="scientific">Corynespora cassiicola Philippines</name>
    <dbReference type="NCBI Taxonomy" id="1448308"/>
    <lineage>
        <taxon>Eukaryota</taxon>
        <taxon>Fungi</taxon>
        <taxon>Dikarya</taxon>
        <taxon>Ascomycota</taxon>
        <taxon>Pezizomycotina</taxon>
        <taxon>Dothideomycetes</taxon>
        <taxon>Pleosporomycetidae</taxon>
        <taxon>Pleosporales</taxon>
        <taxon>Corynesporascaceae</taxon>
        <taxon>Corynespora</taxon>
    </lineage>
</organism>
<dbReference type="EMBL" id="KZ678155">
    <property type="protein sequence ID" value="PSN59506.1"/>
    <property type="molecule type" value="Genomic_DNA"/>
</dbReference>
<feature type="transmembrane region" description="Helical" evidence="2">
    <location>
        <begin position="6"/>
        <end position="29"/>
    </location>
</feature>
<reference evidence="3 4" key="1">
    <citation type="journal article" date="2018" name="Front. Microbiol.">
        <title>Genome-Wide Analysis of Corynespora cassiicola Leaf Fall Disease Putative Effectors.</title>
        <authorList>
            <person name="Lopez D."/>
            <person name="Ribeiro S."/>
            <person name="Label P."/>
            <person name="Fumanal B."/>
            <person name="Venisse J.S."/>
            <person name="Kohler A."/>
            <person name="de Oliveira R.R."/>
            <person name="Labutti K."/>
            <person name="Lipzen A."/>
            <person name="Lail K."/>
            <person name="Bauer D."/>
            <person name="Ohm R.A."/>
            <person name="Barry K.W."/>
            <person name="Spatafora J."/>
            <person name="Grigoriev I.V."/>
            <person name="Martin F.M."/>
            <person name="Pujade-Renaud V."/>
        </authorList>
    </citation>
    <scope>NUCLEOTIDE SEQUENCE [LARGE SCALE GENOMIC DNA]</scope>
    <source>
        <strain evidence="3 4">Philippines</strain>
    </source>
</reference>
<evidence type="ECO:0000313" key="4">
    <source>
        <dbReference type="Proteomes" id="UP000240883"/>
    </source>
</evidence>
<dbReference type="OrthoDB" id="3799441at2759"/>
<proteinExistence type="predicted"/>
<keyword evidence="2" id="KW-0812">Transmembrane</keyword>
<keyword evidence="2" id="KW-1133">Transmembrane helix</keyword>
<evidence type="ECO:0000313" key="3">
    <source>
        <dbReference type="EMBL" id="PSN59506.1"/>
    </source>
</evidence>
<dbReference type="Proteomes" id="UP000240883">
    <property type="component" value="Unassembled WGS sequence"/>
</dbReference>